<dbReference type="InterPro" id="IPR003653">
    <property type="entry name" value="Peptidase_C48_C"/>
</dbReference>
<keyword evidence="2" id="KW-0645">Protease</keyword>
<dbReference type="Gene3D" id="3.40.395.10">
    <property type="entry name" value="Adenoviral Proteinase, Chain A"/>
    <property type="match status" value="1"/>
</dbReference>
<protein>
    <recommendedName>
        <fullName evidence="4">Ubiquitin-like protease family profile domain-containing protein</fullName>
    </recommendedName>
</protein>
<reference evidence="5 6" key="1">
    <citation type="submission" date="2023-10" db="EMBL/GenBank/DDBJ databases">
        <title>Genome-Wide Identification Analysis in wild type Solanum Pinnatisectum Reveals Some Genes Defensing Phytophthora Infestans.</title>
        <authorList>
            <person name="Sun C."/>
        </authorList>
    </citation>
    <scope>NUCLEOTIDE SEQUENCE [LARGE SCALE GENOMIC DNA]</scope>
    <source>
        <strain evidence="5">LQN</strain>
        <tissue evidence="5">Leaf</tissue>
    </source>
</reference>
<evidence type="ECO:0000313" key="6">
    <source>
        <dbReference type="Proteomes" id="UP001311915"/>
    </source>
</evidence>
<feature type="domain" description="Ubiquitin-like protease family profile" evidence="4">
    <location>
        <begin position="28"/>
        <end position="79"/>
    </location>
</feature>
<accession>A0AAV9LK24</accession>
<evidence type="ECO:0000259" key="4">
    <source>
        <dbReference type="Pfam" id="PF02902"/>
    </source>
</evidence>
<evidence type="ECO:0000313" key="5">
    <source>
        <dbReference type="EMBL" id="KAK4724835.1"/>
    </source>
</evidence>
<gene>
    <name evidence="5" type="ORF">R3W88_027614</name>
</gene>
<dbReference type="Proteomes" id="UP001311915">
    <property type="component" value="Unassembled WGS sequence"/>
</dbReference>
<dbReference type="GO" id="GO:0008234">
    <property type="term" value="F:cysteine-type peptidase activity"/>
    <property type="evidence" value="ECO:0007669"/>
    <property type="project" value="InterPro"/>
</dbReference>
<keyword evidence="3" id="KW-0378">Hydrolase</keyword>
<comment type="similarity">
    <text evidence="1">Belongs to the peptidase C48 family.</text>
</comment>
<dbReference type="PANTHER" id="PTHR33022">
    <property type="entry name" value="DUF1985 DOMAIN-CONTAINING PROTEIN"/>
    <property type="match status" value="1"/>
</dbReference>
<name>A0AAV9LK24_9SOLN</name>
<keyword evidence="6" id="KW-1185">Reference proteome</keyword>
<proteinExistence type="inferred from homology"/>
<dbReference type="InterPro" id="IPR038765">
    <property type="entry name" value="Papain-like_cys_pep_sf"/>
</dbReference>
<evidence type="ECO:0000256" key="1">
    <source>
        <dbReference type="ARBA" id="ARBA00005234"/>
    </source>
</evidence>
<evidence type="ECO:0000256" key="3">
    <source>
        <dbReference type="ARBA" id="ARBA00022801"/>
    </source>
</evidence>
<dbReference type="PANTHER" id="PTHR33022:SF13">
    <property type="entry name" value="UBIQUITIN-LIKE PROTEASE FAMILY PROFILE DOMAIN-CONTAINING PROTEIN"/>
    <property type="match status" value="1"/>
</dbReference>
<dbReference type="Pfam" id="PF02902">
    <property type="entry name" value="Peptidase_C48"/>
    <property type="match status" value="1"/>
</dbReference>
<organism evidence="5 6">
    <name type="scientific">Solanum pinnatisectum</name>
    <name type="common">tansyleaf nightshade</name>
    <dbReference type="NCBI Taxonomy" id="50273"/>
    <lineage>
        <taxon>Eukaryota</taxon>
        <taxon>Viridiplantae</taxon>
        <taxon>Streptophyta</taxon>
        <taxon>Embryophyta</taxon>
        <taxon>Tracheophyta</taxon>
        <taxon>Spermatophyta</taxon>
        <taxon>Magnoliopsida</taxon>
        <taxon>eudicotyledons</taxon>
        <taxon>Gunneridae</taxon>
        <taxon>Pentapetalae</taxon>
        <taxon>asterids</taxon>
        <taxon>lamiids</taxon>
        <taxon>Solanales</taxon>
        <taxon>Solanaceae</taxon>
        <taxon>Solanoideae</taxon>
        <taxon>Solaneae</taxon>
        <taxon>Solanum</taxon>
    </lineage>
</organism>
<evidence type="ECO:0000256" key="2">
    <source>
        <dbReference type="ARBA" id="ARBA00022670"/>
    </source>
</evidence>
<dbReference type="EMBL" id="JAWPEI010000006">
    <property type="protein sequence ID" value="KAK4724835.1"/>
    <property type="molecule type" value="Genomic_DNA"/>
</dbReference>
<sequence>MILPNYLQDSGFFDKTNKIDWATLNAYKDNKTGELLGPQHPFEVEFAQDIMQQESDSLDCGTYVVAFAKFLSDEMKLPSIPFQSDYLHSRYATLL</sequence>
<dbReference type="SUPFAM" id="SSF54001">
    <property type="entry name" value="Cysteine proteinases"/>
    <property type="match status" value="1"/>
</dbReference>
<dbReference type="GO" id="GO:0006508">
    <property type="term" value="P:proteolysis"/>
    <property type="evidence" value="ECO:0007669"/>
    <property type="project" value="UniProtKB-KW"/>
</dbReference>
<comment type="caution">
    <text evidence="5">The sequence shown here is derived from an EMBL/GenBank/DDBJ whole genome shotgun (WGS) entry which is preliminary data.</text>
</comment>
<dbReference type="AlphaFoldDB" id="A0AAV9LK24"/>